<keyword evidence="1" id="KW-0812">Transmembrane</keyword>
<dbReference type="PANTHER" id="PTHR28008">
    <property type="entry name" value="DOMAIN PROTEIN, PUTATIVE (AFU_ORTHOLOGUE AFUA_3G10980)-RELATED"/>
    <property type="match status" value="1"/>
</dbReference>
<evidence type="ECO:0000256" key="1">
    <source>
        <dbReference type="SAM" id="Phobius"/>
    </source>
</evidence>
<dbReference type="RefSeq" id="WP_094985514.1">
    <property type="nucleotide sequence ID" value="NZ_NHNI01000002.1"/>
</dbReference>
<feature type="transmembrane region" description="Helical" evidence="1">
    <location>
        <begin position="5"/>
        <end position="25"/>
    </location>
</feature>
<dbReference type="Proteomes" id="UP000216101">
    <property type="component" value="Unassembled WGS sequence"/>
</dbReference>
<organism evidence="3 4">
    <name type="scientific">Cellvibrio mixtus</name>
    <dbReference type="NCBI Taxonomy" id="39650"/>
    <lineage>
        <taxon>Bacteria</taxon>
        <taxon>Pseudomonadati</taxon>
        <taxon>Pseudomonadota</taxon>
        <taxon>Gammaproteobacteria</taxon>
        <taxon>Cellvibrionales</taxon>
        <taxon>Cellvibrionaceae</taxon>
        <taxon>Cellvibrio</taxon>
    </lineage>
</organism>
<evidence type="ECO:0000259" key="2">
    <source>
        <dbReference type="Pfam" id="PF04892"/>
    </source>
</evidence>
<feature type="transmembrane region" description="Helical" evidence="1">
    <location>
        <begin position="86"/>
        <end position="107"/>
    </location>
</feature>
<proteinExistence type="predicted"/>
<feature type="domain" description="VanZ-like" evidence="2">
    <location>
        <begin position="60"/>
        <end position="107"/>
    </location>
</feature>
<dbReference type="InterPro" id="IPR006976">
    <property type="entry name" value="VanZ-like"/>
</dbReference>
<sequence>MAWRFLCVVQFYILLVIYTYLGLTPHPENTIPVFNDLIMHFAGYTVAAISINFARPFWPMWQQALILVGYSVAIEIAQHFNPPRTFSLADILANATGVALGLALILLSKRYLPGFKTFLYWKTKV</sequence>
<keyword evidence="1" id="KW-1133">Transmembrane helix</keyword>
<keyword evidence="4" id="KW-1185">Reference proteome</keyword>
<feature type="transmembrane region" description="Helical" evidence="1">
    <location>
        <begin position="61"/>
        <end position="80"/>
    </location>
</feature>
<name>A0A266Q3J9_9GAMM</name>
<gene>
    <name evidence="3" type="ORF">CBP51_14730</name>
</gene>
<dbReference type="NCBIfam" id="NF037970">
    <property type="entry name" value="vanZ_1"/>
    <property type="match status" value="1"/>
</dbReference>
<dbReference type="EMBL" id="NHNI01000002">
    <property type="protein sequence ID" value="OZY84457.1"/>
    <property type="molecule type" value="Genomic_DNA"/>
</dbReference>
<dbReference type="Pfam" id="PF04892">
    <property type="entry name" value="VanZ"/>
    <property type="match status" value="1"/>
</dbReference>
<accession>A0A266Q3J9</accession>
<comment type="caution">
    <text evidence="3">The sequence shown here is derived from an EMBL/GenBank/DDBJ whole genome shotgun (WGS) entry which is preliminary data.</text>
</comment>
<dbReference type="AlphaFoldDB" id="A0A266Q3J9"/>
<reference evidence="4" key="1">
    <citation type="submission" date="2017-05" db="EMBL/GenBank/DDBJ databases">
        <authorList>
            <person name="Barney B.M."/>
        </authorList>
    </citation>
    <scope>NUCLEOTIDE SEQUENCE [LARGE SCALE GENOMIC DNA]</scope>
    <source>
        <strain evidence="4">PSBB022</strain>
    </source>
</reference>
<keyword evidence="1" id="KW-0472">Membrane</keyword>
<dbReference type="PANTHER" id="PTHR28008:SF1">
    <property type="entry name" value="DOMAIN PROTEIN, PUTATIVE (AFU_ORTHOLOGUE AFUA_3G10980)-RELATED"/>
    <property type="match status" value="1"/>
</dbReference>
<evidence type="ECO:0000313" key="3">
    <source>
        <dbReference type="EMBL" id="OZY84457.1"/>
    </source>
</evidence>
<protein>
    <recommendedName>
        <fullName evidence="2">VanZ-like domain-containing protein</fullName>
    </recommendedName>
</protein>
<feature type="transmembrane region" description="Helical" evidence="1">
    <location>
        <begin position="37"/>
        <end position="54"/>
    </location>
</feature>
<evidence type="ECO:0000313" key="4">
    <source>
        <dbReference type="Proteomes" id="UP000216101"/>
    </source>
</evidence>